<feature type="binding site" evidence="3">
    <location>
        <begin position="117"/>
        <end position="119"/>
    </location>
    <ligand>
        <name>biotin</name>
        <dbReference type="ChEBI" id="CHEBI:57586"/>
    </ligand>
</feature>
<dbReference type="GO" id="GO:0004077">
    <property type="term" value="F:biotin--[biotin carboxyl-carrier protein] ligase activity"/>
    <property type="evidence" value="ECO:0007669"/>
    <property type="project" value="UniProtKB-EC"/>
</dbReference>
<dbReference type="EC" id="6.3.4.15" evidence="3"/>
<evidence type="ECO:0000256" key="2">
    <source>
        <dbReference type="ARBA" id="ARBA00023267"/>
    </source>
</evidence>
<keyword evidence="3" id="KW-0678">Repressor</keyword>
<dbReference type="InterPro" id="IPR003142">
    <property type="entry name" value="BPL_C"/>
</dbReference>
<dbReference type="InterPro" id="IPR004408">
    <property type="entry name" value="Biotin_CoA_COase_ligase"/>
</dbReference>
<dbReference type="CDD" id="cd16442">
    <property type="entry name" value="BPL"/>
    <property type="match status" value="1"/>
</dbReference>
<protein>
    <recommendedName>
        <fullName evidence="3">Bifunctional ligase/repressor BirA</fullName>
    </recommendedName>
    <alternativeName>
        <fullName evidence="3">Biotin--[acetyl-CoA-carboxylase] ligase</fullName>
        <ecNumber evidence="3">6.3.4.15</ecNumber>
    </alternativeName>
    <alternativeName>
        <fullName evidence="3">Biotin--protein ligase</fullName>
    </alternativeName>
    <alternativeName>
        <fullName evidence="3">Biotin-[acetyl-CoA carboxylase] synthetase</fullName>
    </alternativeName>
</protein>
<dbReference type="SUPFAM" id="SSF55681">
    <property type="entry name" value="Class II aaRS and biotin synthetases"/>
    <property type="match status" value="1"/>
</dbReference>
<feature type="domain" description="BPL/LPL catalytic" evidence="4">
    <location>
        <begin position="66"/>
        <end position="258"/>
    </location>
</feature>
<dbReference type="Gene3D" id="3.30.930.10">
    <property type="entry name" value="Bira Bifunctional Protein, Domain 2"/>
    <property type="match status" value="1"/>
</dbReference>
<gene>
    <name evidence="3" type="primary">birA</name>
    <name evidence="5" type="ORF">RFV38_00590</name>
</gene>
<organism evidence="5 6">
    <name type="scientific">Candidatus Cetobacterium colombiensis</name>
    <dbReference type="NCBI Taxonomy" id="3073100"/>
    <lineage>
        <taxon>Bacteria</taxon>
        <taxon>Fusobacteriati</taxon>
        <taxon>Fusobacteriota</taxon>
        <taxon>Fusobacteriia</taxon>
        <taxon>Fusobacteriales</taxon>
        <taxon>Fusobacteriaceae</taxon>
        <taxon>Cetobacterium</taxon>
    </lineage>
</organism>
<dbReference type="Gene3D" id="1.10.10.10">
    <property type="entry name" value="Winged helix-like DNA-binding domain superfamily/Winged helix DNA-binding domain"/>
    <property type="match status" value="1"/>
</dbReference>
<dbReference type="Pfam" id="PF08279">
    <property type="entry name" value="HTH_11"/>
    <property type="match status" value="1"/>
</dbReference>
<comment type="catalytic activity">
    <reaction evidence="3">
        <text>biotin + L-lysyl-[protein] + ATP = N(6)-biotinyl-L-lysyl-[protein] + AMP + diphosphate + H(+)</text>
        <dbReference type="Rhea" id="RHEA:11756"/>
        <dbReference type="Rhea" id="RHEA-COMP:9752"/>
        <dbReference type="Rhea" id="RHEA-COMP:10505"/>
        <dbReference type="ChEBI" id="CHEBI:15378"/>
        <dbReference type="ChEBI" id="CHEBI:29969"/>
        <dbReference type="ChEBI" id="CHEBI:30616"/>
        <dbReference type="ChEBI" id="CHEBI:33019"/>
        <dbReference type="ChEBI" id="CHEBI:57586"/>
        <dbReference type="ChEBI" id="CHEBI:83144"/>
        <dbReference type="ChEBI" id="CHEBI:456215"/>
        <dbReference type="EC" id="6.3.4.15"/>
    </reaction>
</comment>
<dbReference type="HAMAP" id="MF_00978">
    <property type="entry name" value="Bifunct_BirA"/>
    <property type="match status" value="1"/>
</dbReference>
<evidence type="ECO:0000259" key="4">
    <source>
        <dbReference type="PROSITE" id="PS51733"/>
    </source>
</evidence>
<accession>A0ABU4W659</accession>
<dbReference type="CDD" id="cd00090">
    <property type="entry name" value="HTH_ARSR"/>
    <property type="match status" value="1"/>
</dbReference>
<keyword evidence="3" id="KW-0238">DNA-binding</keyword>
<evidence type="ECO:0000256" key="3">
    <source>
        <dbReference type="HAMAP-Rule" id="MF_00978"/>
    </source>
</evidence>
<feature type="DNA-binding region" description="H-T-H motif" evidence="3">
    <location>
        <begin position="21"/>
        <end position="40"/>
    </location>
</feature>
<feature type="binding site" evidence="3">
    <location>
        <position position="113"/>
    </location>
    <ligand>
        <name>biotin</name>
        <dbReference type="ChEBI" id="CHEBI:57586"/>
    </ligand>
</feature>
<dbReference type="Pfam" id="PF03099">
    <property type="entry name" value="BPL_LplA_LipB"/>
    <property type="match status" value="1"/>
</dbReference>
<dbReference type="InterPro" id="IPR004143">
    <property type="entry name" value="BPL_LPL_catalytic"/>
</dbReference>
<dbReference type="Gene3D" id="2.30.30.100">
    <property type="match status" value="1"/>
</dbReference>
<dbReference type="SUPFAM" id="SSF46785">
    <property type="entry name" value="Winged helix' DNA-binding domain"/>
    <property type="match status" value="1"/>
</dbReference>
<dbReference type="NCBIfam" id="TIGR00121">
    <property type="entry name" value="birA_ligase"/>
    <property type="match status" value="1"/>
</dbReference>
<keyword evidence="3" id="KW-0067">ATP-binding</keyword>
<proteinExistence type="inferred from homology"/>
<evidence type="ECO:0000313" key="5">
    <source>
        <dbReference type="EMBL" id="MDX8335007.1"/>
    </source>
</evidence>
<dbReference type="InterPro" id="IPR036388">
    <property type="entry name" value="WH-like_DNA-bd_sf"/>
</dbReference>
<dbReference type="PROSITE" id="PS51733">
    <property type="entry name" value="BPL_LPL_CATALYTIC"/>
    <property type="match status" value="1"/>
</dbReference>
<keyword evidence="3" id="KW-0547">Nucleotide-binding</keyword>
<comment type="caution">
    <text evidence="5">The sequence shown here is derived from an EMBL/GenBank/DDBJ whole genome shotgun (WGS) entry which is preliminary data.</text>
</comment>
<keyword evidence="6" id="KW-1185">Reference proteome</keyword>
<evidence type="ECO:0000313" key="6">
    <source>
        <dbReference type="Proteomes" id="UP001279681"/>
    </source>
</evidence>
<reference evidence="6" key="1">
    <citation type="submission" date="2023-07" db="EMBL/GenBank/DDBJ databases">
        <authorList>
            <person name="Colorado M.A."/>
            <person name="Villamil L.M."/>
            <person name="Melo J.F."/>
            <person name="Rodriguez J.A."/>
            <person name="Ruiz R.Y."/>
        </authorList>
    </citation>
    <scope>NUCLEOTIDE SEQUENCE [LARGE SCALE GENOMIC DNA]</scope>
    <source>
        <strain evidence="6">C33</strain>
    </source>
</reference>
<dbReference type="Pfam" id="PF02237">
    <property type="entry name" value="BPL_C"/>
    <property type="match status" value="1"/>
</dbReference>
<keyword evidence="1 3" id="KW-0436">Ligase</keyword>
<keyword evidence="2 3" id="KW-0092">Biotin</keyword>
<sequence length="320" mass="35854">MTTKEAIISILEENKGLYISGEDIGKNLNISRSAVSKVIKDLKENGYLIESINKKGHCIPCKSNTISKIEIKKNLINNHEIIIKDSVKSTNLEAKSHLLDECKHGSIIIANEQTNGRGRKGRVFYSPKDTGIYMSLILKPDLLLIHNPLKLTIATAVAVCNSIDTLCDVDTKIKWVNDIFLNNKKICGILTEANTDFETGSIEDIIIGIGLNFNTLNFPEDFSDIAGSIFSEKTTPINRNQLIAEIINNIMKLLKDLENPNILKFYKEKSFLLGKNISFYEKDKKIECTVLDINSEGNLVIKTKNGLKKILHSGEVNFNW</sequence>
<dbReference type="EMBL" id="JAVIKH010000001">
    <property type="protein sequence ID" value="MDX8335007.1"/>
    <property type="molecule type" value="Genomic_DNA"/>
</dbReference>
<dbReference type="InterPro" id="IPR036390">
    <property type="entry name" value="WH_DNA-bd_sf"/>
</dbReference>
<name>A0ABU4W659_9FUSO</name>
<dbReference type="InterPro" id="IPR045864">
    <property type="entry name" value="aa-tRNA-synth_II/BPL/LPL"/>
</dbReference>
<evidence type="ECO:0000256" key="1">
    <source>
        <dbReference type="ARBA" id="ARBA00022598"/>
    </source>
</evidence>
<dbReference type="InterPro" id="IPR013196">
    <property type="entry name" value="HTH_11"/>
</dbReference>
<feature type="binding site" evidence="3">
    <location>
        <begin position="89"/>
        <end position="91"/>
    </location>
    <ligand>
        <name>biotin</name>
        <dbReference type="ChEBI" id="CHEBI:57586"/>
    </ligand>
</feature>
<dbReference type="PANTHER" id="PTHR12835:SF5">
    <property type="entry name" value="BIOTIN--PROTEIN LIGASE"/>
    <property type="match status" value="1"/>
</dbReference>
<keyword evidence="3" id="KW-0805">Transcription regulation</keyword>
<keyword evidence="3" id="KW-0804">Transcription</keyword>
<feature type="binding site" evidence="3">
    <location>
        <position position="185"/>
    </location>
    <ligand>
        <name>biotin</name>
        <dbReference type="ChEBI" id="CHEBI:57586"/>
    </ligand>
</feature>
<dbReference type="InterPro" id="IPR011991">
    <property type="entry name" value="ArsR-like_HTH"/>
</dbReference>
<comment type="function">
    <text evidence="3">Acts both as a biotin--[acetyl-CoA-carboxylase] ligase and a repressor.</text>
</comment>
<dbReference type="RefSeq" id="WP_320312420.1">
    <property type="nucleotide sequence ID" value="NZ_JAVIKH010000001.1"/>
</dbReference>
<comment type="similarity">
    <text evidence="3">Belongs to the biotin--protein ligase family.</text>
</comment>
<dbReference type="PANTHER" id="PTHR12835">
    <property type="entry name" value="BIOTIN PROTEIN LIGASE"/>
    <property type="match status" value="1"/>
</dbReference>
<dbReference type="Proteomes" id="UP001279681">
    <property type="component" value="Unassembled WGS sequence"/>
</dbReference>
<dbReference type="InterPro" id="IPR030855">
    <property type="entry name" value="Bifunct_BirA"/>
</dbReference>